<evidence type="ECO:0000313" key="2">
    <source>
        <dbReference type="Proteomes" id="UP000009223"/>
    </source>
</evidence>
<name>F5YK49_TREPZ</name>
<accession>F5YK49</accession>
<sequence>MKGFTTTLIILAISEGLWGCVSLVETGGRLMDGSAFAAKPLGVYRQRPKSGIRLDRMRRKDGSEFIAISLDAMPNLRINGSLPDENGAFYLVSLDFLNPNALGWNEFTQGLSGSGSFVITGEKGKEGTLQLREPVESLDIMEGKIHRGGNRLSGAQALTALHNRQERIAALTEWMKEREPDSDAGDLEAFEDHWKPLLFPELVPKKQRPAEWDSENPLWTLGEDVRWNGGYTRAVFPEELWPVRDSGTLLRDWEEAAGWIYLEFEWDSIVASLTEKVVLKKTK</sequence>
<dbReference type="AlphaFoldDB" id="F5YK49"/>
<dbReference type="EMBL" id="CP001843">
    <property type="protein sequence ID" value="AEF85230.1"/>
    <property type="molecule type" value="Genomic_DNA"/>
</dbReference>
<dbReference type="STRING" id="545694.TREPR_3369"/>
<keyword evidence="2" id="KW-1185">Reference proteome</keyword>
<evidence type="ECO:0000313" key="1">
    <source>
        <dbReference type="EMBL" id="AEF85230.1"/>
    </source>
</evidence>
<organism evidence="1 2">
    <name type="scientific">Treponema primitia (strain ATCC BAA-887 / DSM 12427 / ZAS-2)</name>
    <dbReference type="NCBI Taxonomy" id="545694"/>
    <lineage>
        <taxon>Bacteria</taxon>
        <taxon>Pseudomonadati</taxon>
        <taxon>Spirochaetota</taxon>
        <taxon>Spirochaetia</taxon>
        <taxon>Spirochaetales</taxon>
        <taxon>Treponemataceae</taxon>
        <taxon>Treponema</taxon>
    </lineage>
</organism>
<reference evidence="1 2" key="2">
    <citation type="journal article" date="2011" name="ISME J.">
        <title>RNA-seq reveals cooperative metabolic interactions between two termite-gut spirochete species in co-culture.</title>
        <authorList>
            <person name="Rosenthal A.Z."/>
            <person name="Matson E.G."/>
            <person name="Eldar A."/>
            <person name="Leadbetter J.R."/>
        </authorList>
    </citation>
    <scope>NUCLEOTIDE SEQUENCE [LARGE SCALE GENOMIC DNA]</scope>
    <source>
        <strain evidence="2">ATCC BAA-887 / DSM 12427 / ZAS-2</strain>
    </source>
</reference>
<reference evidence="2" key="1">
    <citation type="submission" date="2009-12" db="EMBL/GenBank/DDBJ databases">
        <title>Complete sequence of Treponema primitia strain ZAS-2.</title>
        <authorList>
            <person name="Tetu S.G."/>
            <person name="Matson E."/>
            <person name="Ren Q."/>
            <person name="Seshadri R."/>
            <person name="Elbourne L."/>
            <person name="Hassan K.A."/>
            <person name="Durkin A."/>
            <person name="Radune D."/>
            <person name="Mohamoud Y."/>
            <person name="Shay R."/>
            <person name="Jin S."/>
            <person name="Zhang X."/>
            <person name="Lucey K."/>
            <person name="Ballor N.R."/>
            <person name="Ottesen E."/>
            <person name="Rosenthal R."/>
            <person name="Allen A."/>
            <person name="Leadbetter J.R."/>
            <person name="Paulsen I.T."/>
        </authorList>
    </citation>
    <scope>NUCLEOTIDE SEQUENCE [LARGE SCALE GENOMIC DNA]</scope>
    <source>
        <strain evidence="2">ATCC BAA-887 / DSM 12427 / ZAS-2</strain>
    </source>
</reference>
<proteinExistence type="predicted"/>
<dbReference type="HOGENOM" id="CLU_1098113_0_0_12"/>
<dbReference type="eggNOG" id="ENOG5032GD8">
    <property type="taxonomic scope" value="Bacteria"/>
</dbReference>
<dbReference type="KEGG" id="tpi:TREPR_3369"/>
<dbReference type="Proteomes" id="UP000009223">
    <property type="component" value="Chromosome"/>
</dbReference>
<dbReference type="OrthoDB" id="359241at2"/>
<protein>
    <submittedName>
        <fullName evidence="1">Uncharacterized protein</fullName>
    </submittedName>
</protein>
<gene>
    <name evidence="1" type="ordered locus">TREPR_3369</name>
</gene>